<comment type="caution">
    <text evidence="7">The sequence shown here is derived from an EMBL/GenBank/DDBJ whole genome shotgun (WGS) entry which is preliminary data.</text>
</comment>
<keyword evidence="4" id="KW-0732">Signal</keyword>
<dbReference type="Proteomes" id="UP000295658">
    <property type="component" value="Unassembled WGS sequence"/>
</dbReference>
<feature type="coiled-coil region" evidence="5">
    <location>
        <begin position="182"/>
        <end position="209"/>
    </location>
</feature>
<evidence type="ECO:0000313" key="8">
    <source>
        <dbReference type="Proteomes" id="UP000295658"/>
    </source>
</evidence>
<dbReference type="GO" id="GO:0030288">
    <property type="term" value="C:outer membrane-bounded periplasmic space"/>
    <property type="evidence" value="ECO:0007669"/>
    <property type="project" value="TreeGrafter"/>
</dbReference>
<feature type="domain" description="Fe/B12 periplasmic-binding" evidence="6">
    <location>
        <begin position="81"/>
        <end position="341"/>
    </location>
</feature>
<gene>
    <name evidence="7" type="ORF">EDD69_101319</name>
</gene>
<organism evidence="7 8">
    <name type="scientific">Thermolongibacillus altinsuensis</name>
    <dbReference type="NCBI Taxonomy" id="575256"/>
    <lineage>
        <taxon>Bacteria</taxon>
        <taxon>Bacillati</taxon>
        <taxon>Bacillota</taxon>
        <taxon>Bacilli</taxon>
        <taxon>Bacillales</taxon>
        <taxon>Anoxybacillaceae</taxon>
        <taxon>Thermolongibacillus</taxon>
    </lineage>
</organism>
<dbReference type="InterPro" id="IPR002491">
    <property type="entry name" value="ABC_transptr_periplasmic_BD"/>
</dbReference>
<dbReference type="PANTHER" id="PTHR30532">
    <property type="entry name" value="IRON III DICITRATE-BINDING PERIPLASMIC PROTEIN"/>
    <property type="match status" value="1"/>
</dbReference>
<evidence type="ECO:0000256" key="3">
    <source>
        <dbReference type="ARBA" id="ARBA00022448"/>
    </source>
</evidence>
<dbReference type="GO" id="GO:1901678">
    <property type="term" value="P:iron coordination entity transport"/>
    <property type="evidence" value="ECO:0007669"/>
    <property type="project" value="UniProtKB-ARBA"/>
</dbReference>
<proteinExistence type="inferred from homology"/>
<dbReference type="SUPFAM" id="SSF53807">
    <property type="entry name" value="Helical backbone' metal receptor"/>
    <property type="match status" value="1"/>
</dbReference>
<evidence type="ECO:0000256" key="1">
    <source>
        <dbReference type="ARBA" id="ARBA00004196"/>
    </source>
</evidence>
<dbReference type="PANTHER" id="PTHR30532:SF26">
    <property type="entry name" value="IRON(3+)-HYDROXAMATE-BINDING PROTEIN FHUD"/>
    <property type="match status" value="1"/>
</dbReference>
<dbReference type="Gene3D" id="3.40.50.1980">
    <property type="entry name" value="Nitrogenase molybdenum iron protein domain"/>
    <property type="match status" value="2"/>
</dbReference>
<dbReference type="OrthoDB" id="2241086at2"/>
<evidence type="ECO:0000256" key="5">
    <source>
        <dbReference type="SAM" id="Coils"/>
    </source>
</evidence>
<evidence type="ECO:0000256" key="4">
    <source>
        <dbReference type="ARBA" id="ARBA00022729"/>
    </source>
</evidence>
<reference evidence="7 8" key="1">
    <citation type="submission" date="2019-03" db="EMBL/GenBank/DDBJ databases">
        <title>Genomic Encyclopedia of Type Strains, Phase IV (KMG-IV): sequencing the most valuable type-strain genomes for metagenomic binning, comparative biology and taxonomic classification.</title>
        <authorList>
            <person name="Goeker M."/>
        </authorList>
    </citation>
    <scope>NUCLEOTIDE SEQUENCE [LARGE SCALE GENOMIC DNA]</scope>
    <source>
        <strain evidence="7 8">DSM 24979</strain>
    </source>
</reference>
<evidence type="ECO:0000256" key="2">
    <source>
        <dbReference type="ARBA" id="ARBA00008814"/>
    </source>
</evidence>
<dbReference type="Pfam" id="PF01497">
    <property type="entry name" value="Peripla_BP_2"/>
    <property type="match status" value="1"/>
</dbReference>
<keyword evidence="5" id="KW-0175">Coiled coil</keyword>
<dbReference type="AlphaFoldDB" id="A0A4R1QT79"/>
<comment type="subcellular location">
    <subcellularLocation>
        <location evidence="1">Cell envelope</location>
    </subcellularLocation>
</comment>
<evidence type="ECO:0000313" key="7">
    <source>
        <dbReference type="EMBL" id="TCL53310.1"/>
    </source>
</evidence>
<dbReference type="EMBL" id="SLUL01000001">
    <property type="protein sequence ID" value="TCL53310.1"/>
    <property type="molecule type" value="Genomic_DNA"/>
</dbReference>
<accession>A0A4R1QT79</accession>
<dbReference type="CDD" id="cd01138">
    <property type="entry name" value="FeuA"/>
    <property type="match status" value="1"/>
</dbReference>
<dbReference type="InterPro" id="IPR051313">
    <property type="entry name" value="Bact_iron-sidero_bind"/>
</dbReference>
<dbReference type="PROSITE" id="PS50983">
    <property type="entry name" value="FE_B12_PBP"/>
    <property type="match status" value="1"/>
</dbReference>
<name>A0A4R1QT79_9BACL</name>
<protein>
    <submittedName>
        <fullName evidence="7">Iron complex transport system substrate-binding protein</fullName>
    </submittedName>
</protein>
<keyword evidence="3" id="KW-0813">Transport</keyword>
<sequence>MIIIIIILGLIIVITQKGGLHLKKGLLLVCSLLLLLFMGACGKQEESVASDKQKQPKTEEATTRTFKMANGKEVEIPAHPKRVVMPYEFLGNALALGVKPIATTQAVMENPFIKDQIKGIENVGNPISLEKVTELNPDLIIVYLDDQYEQLSKIAPTVVIPFGHYKGIQEEIRVFGDILGKKEEAEEWIKQFEEKAAAAREKLQGVIGKDETVGIYELQGKDFYIFGDNFGRAGQVIYNALQLTPPEKIKKEVIEGPQQWKMISLEALPDYAADHMFWTVYRTEETDQVEKEMKNSAIWKNLNAVKNNHVYEMKMENVWFTDAISLEHQLDLVVDTLLSHHKK</sequence>
<evidence type="ECO:0000259" key="6">
    <source>
        <dbReference type="PROSITE" id="PS50983"/>
    </source>
</evidence>
<keyword evidence="8" id="KW-1185">Reference proteome</keyword>
<comment type="similarity">
    <text evidence="2">Belongs to the bacterial solute-binding protein 8 family.</text>
</comment>